<evidence type="ECO:0000256" key="2">
    <source>
        <dbReference type="ARBA" id="ARBA00004496"/>
    </source>
</evidence>
<protein>
    <submittedName>
        <fullName evidence="10">Importin-7-like</fullName>
    </submittedName>
</protein>
<dbReference type="GO" id="GO:0006606">
    <property type="term" value="P:protein import into nucleus"/>
    <property type="evidence" value="ECO:0007669"/>
    <property type="project" value="TreeGrafter"/>
</dbReference>
<evidence type="ECO:0000256" key="5">
    <source>
        <dbReference type="ARBA" id="ARBA00022490"/>
    </source>
</evidence>
<evidence type="ECO:0000256" key="3">
    <source>
        <dbReference type="ARBA" id="ARBA00007991"/>
    </source>
</evidence>
<evidence type="ECO:0000256" key="1">
    <source>
        <dbReference type="ARBA" id="ARBA00004123"/>
    </source>
</evidence>
<dbReference type="InterPro" id="IPR001494">
    <property type="entry name" value="Importin-beta_N"/>
</dbReference>
<dbReference type="Pfam" id="PF03810">
    <property type="entry name" value="IBN_N"/>
    <property type="match status" value="1"/>
</dbReference>
<dbReference type="GO" id="GO:0005635">
    <property type="term" value="C:nuclear envelope"/>
    <property type="evidence" value="ECO:0007669"/>
    <property type="project" value="TreeGrafter"/>
</dbReference>
<reference evidence="11" key="1">
    <citation type="submission" date="2017-11" db="EMBL/GenBank/DDBJ databases">
        <title>The sensing device of the deep-sea amphipod.</title>
        <authorList>
            <person name="Kobayashi H."/>
            <person name="Nagahama T."/>
            <person name="Arai W."/>
            <person name="Sasagawa Y."/>
            <person name="Umeda M."/>
            <person name="Hayashi T."/>
            <person name="Nikaido I."/>
            <person name="Watanabe H."/>
            <person name="Oguri K."/>
            <person name="Kitazato H."/>
            <person name="Fujioka K."/>
            <person name="Kido Y."/>
            <person name="Takami H."/>
        </authorList>
    </citation>
    <scope>NUCLEOTIDE SEQUENCE</scope>
    <source>
        <tissue evidence="11">Whole body</tissue>
    </source>
</reference>
<dbReference type="Pfam" id="PF25758">
    <property type="entry name" value="TPR_IPO11"/>
    <property type="match status" value="1"/>
</dbReference>
<dbReference type="SUPFAM" id="SSF48371">
    <property type="entry name" value="ARM repeat"/>
    <property type="match status" value="1"/>
</dbReference>
<dbReference type="InterPro" id="IPR058669">
    <property type="entry name" value="TPR_IPO7/11-like"/>
</dbReference>
<evidence type="ECO:0000259" key="9">
    <source>
        <dbReference type="PROSITE" id="PS50166"/>
    </source>
</evidence>
<dbReference type="EMBL" id="IACF01002603">
    <property type="protein sequence ID" value="LAB68250.1"/>
    <property type="molecule type" value="mRNA"/>
</dbReference>
<accession>A0A2P2I2Z7</accession>
<dbReference type="GO" id="GO:0031267">
    <property type="term" value="F:small GTPase binding"/>
    <property type="evidence" value="ECO:0007669"/>
    <property type="project" value="InterPro"/>
</dbReference>
<feature type="domain" description="Importin N-terminal" evidence="9">
    <location>
        <begin position="22"/>
        <end position="111"/>
    </location>
</feature>
<feature type="region of interest" description="Disordered" evidence="8">
    <location>
        <begin position="920"/>
        <end position="952"/>
    </location>
</feature>
<proteinExistence type="evidence at transcript level"/>
<sequence length="1102" mass="124415">MDHQKLRQLLKGTIDPNLRKEAEDELTKIRKIAGFGPALLQLVMLSELDTAERQAAAIFMKNLITQSWQEPTKSESSDSATAAAVDPDTEFSLHDQDKEMIRNSIVDAVVHSPDLIRVQLGVCTLHIIKHDFPHKFAGIVETIRNYLNSPDTNVWSGALLCLYQLNKNYEYKKSSERQHLYTAMNVLLPMLYERLLHLMQQHTDHNMLLQKQILKIFYALTQFQFPSVLLGRPVLTQWLEALRQILTRQATPPDQPLPEDEDDRPEMAGWKLYKWALHILNRIFERYGCPSTAGTEHKTFAAWYLKTFSQGILEVLLKIMHQYRSGVYVSPRVMHQVLNYIELGMGQSVMWKLVAPHMLQILQDVVFPLMCHSDKDQELWDCDPAEYIRQKNDIYEDLVSPVSAAQAVLSTCVRKRKQMLEKVMAFIMTVLNTPNVNPRHKDGAFHMIGSLGNILIKKEAYKEQMEAMLIQYVFPEFSSQHGYLRARSFWLLQHFTEIKWSMSPSQQISAPNSNSGDSTVVAVSTNNVSSLAPNLVHAVNSSINALLTDVALPVQVEAAMAISIFVATQDRMEDMLKTQMSDIVRQLVKLIQQTESDDLTNVMSKIVSAFSPHLVPIAVDIATQLALTFQQVINSEDGADERAITAMSLLSTVETLLSSMEESPDIVRQLEPIVLDLVGLILNKNIMEFYEEALSLIYNLTSNHISPELWQCYEMLQHLFNTDGFDYFMEMLPSLHNFVTVDTQAFLGVESRLPALCQMCQSILTKGDDEDCECHAAKLLEVVILQCVPSPAVLRDIAALVLNRLLDPVRAVQTTELRTMLLQVVIAGLYTNSDVLLNVLENTQIPNTETPLSETFIKQWIEDVDCFLGLHDRKLCVLGLCTLMQLGPDRVPALQQCHMQILPAMLVLFQGLKRAYAAKAAEENNDDDDEDEDGADDSDYENEALDSDEDELNENDSYLQTVQDRIQANAGDSPFAITTNIQDDEDDSDSESENDLLSNMDETDLESFSTPLDKDDSDVDEYWVFKSIMQRLEGSAWFSLLTQDLSVEQQKEIQEVATLADQRRAAQESRRIQQSGGYNFQQTVVPSSFNFGGSFGGGGGGS</sequence>
<comment type="similarity">
    <text evidence="3">Belongs to the importin beta family.</text>
</comment>
<dbReference type="SMART" id="SM00913">
    <property type="entry name" value="IBN_N"/>
    <property type="match status" value="1"/>
</dbReference>
<dbReference type="InterPro" id="IPR016024">
    <property type="entry name" value="ARM-type_fold"/>
</dbReference>
<keyword evidence="5" id="KW-0963">Cytoplasm</keyword>
<feature type="region of interest" description="Disordered" evidence="8">
    <location>
        <begin position="969"/>
        <end position="1013"/>
    </location>
</feature>
<dbReference type="Gene3D" id="1.25.10.10">
    <property type="entry name" value="Leucine-rich Repeat Variant"/>
    <property type="match status" value="1"/>
</dbReference>
<dbReference type="EMBL" id="IACT01002968">
    <property type="protein sequence ID" value="LAC22222.1"/>
    <property type="molecule type" value="mRNA"/>
</dbReference>
<dbReference type="PROSITE" id="PS50166">
    <property type="entry name" value="IMPORTIN_B_NT"/>
    <property type="match status" value="1"/>
</dbReference>
<dbReference type="InterPro" id="IPR056840">
    <property type="entry name" value="HEAT_IPO9_central"/>
</dbReference>
<evidence type="ECO:0000256" key="4">
    <source>
        <dbReference type="ARBA" id="ARBA00022448"/>
    </source>
</evidence>
<name>A0A2P2I2Z7_9CRUS</name>
<dbReference type="GO" id="GO:0005829">
    <property type="term" value="C:cytosol"/>
    <property type="evidence" value="ECO:0007669"/>
    <property type="project" value="TreeGrafter"/>
</dbReference>
<evidence type="ECO:0000313" key="10">
    <source>
        <dbReference type="EMBL" id="LAB68250.1"/>
    </source>
</evidence>
<feature type="compositionally biased region" description="Acidic residues" evidence="8">
    <location>
        <begin position="923"/>
        <end position="952"/>
    </location>
</feature>
<dbReference type="Pfam" id="PF25018">
    <property type="entry name" value="HEAT_IPO9_c"/>
    <property type="match status" value="1"/>
</dbReference>
<organism evidence="10">
    <name type="scientific">Hirondellea gigas</name>
    <dbReference type="NCBI Taxonomy" id="1518452"/>
    <lineage>
        <taxon>Eukaryota</taxon>
        <taxon>Metazoa</taxon>
        <taxon>Ecdysozoa</taxon>
        <taxon>Arthropoda</taxon>
        <taxon>Crustacea</taxon>
        <taxon>Multicrustacea</taxon>
        <taxon>Malacostraca</taxon>
        <taxon>Eumalacostraca</taxon>
        <taxon>Peracarida</taxon>
        <taxon>Amphipoda</taxon>
        <taxon>Amphilochidea</taxon>
        <taxon>Lysianassida</taxon>
        <taxon>Lysianassidira</taxon>
        <taxon>Lysianassoidea</taxon>
        <taxon>Lysianassidae</taxon>
        <taxon>Hirondellea</taxon>
    </lineage>
</organism>
<feature type="compositionally biased region" description="Acidic residues" evidence="8">
    <location>
        <begin position="982"/>
        <end position="994"/>
    </location>
</feature>
<dbReference type="PANTHER" id="PTHR10997:SF18">
    <property type="entry name" value="D-IMPORTIN 7_RANBP7"/>
    <property type="match status" value="1"/>
</dbReference>
<dbReference type="AlphaFoldDB" id="A0A2P2I2Z7"/>
<dbReference type="PANTHER" id="PTHR10997">
    <property type="entry name" value="IMPORTIN-7, 8, 11"/>
    <property type="match status" value="1"/>
</dbReference>
<reference evidence="10" key="2">
    <citation type="journal article" date="2018" name="Biosci. Biotechnol. Biochem.">
        <title>Polysaccharide hydrolase of the hadal zone amphipods Hirondellea gigas.</title>
        <authorList>
            <person name="Kobayashi H."/>
            <person name="Nagahama T."/>
            <person name="Arai W."/>
            <person name="Sasagawa Y."/>
            <person name="Umeda M."/>
            <person name="Hayashi T."/>
            <person name="Nikaido I."/>
            <person name="Watanabe H."/>
            <person name="Oguri K."/>
            <person name="Kitazato H."/>
            <person name="Fujioka K."/>
            <person name="Kido Y."/>
            <person name="Takami H."/>
        </authorList>
    </citation>
    <scope>NUCLEOTIDE SEQUENCE</scope>
    <source>
        <tissue evidence="10">Whole body</tissue>
    </source>
</reference>
<keyword evidence="6" id="KW-0653">Protein transport</keyword>
<comment type="subcellular location">
    <subcellularLocation>
        <location evidence="2">Cytoplasm</location>
    </subcellularLocation>
    <subcellularLocation>
        <location evidence="1">Nucleus</location>
    </subcellularLocation>
</comment>
<keyword evidence="4" id="KW-0813">Transport</keyword>
<evidence type="ECO:0000256" key="7">
    <source>
        <dbReference type="ARBA" id="ARBA00023242"/>
    </source>
</evidence>
<keyword evidence="7" id="KW-0539">Nucleus</keyword>
<evidence type="ECO:0000313" key="11">
    <source>
        <dbReference type="EMBL" id="LAC22222.1"/>
    </source>
</evidence>
<evidence type="ECO:0000256" key="6">
    <source>
        <dbReference type="ARBA" id="ARBA00022927"/>
    </source>
</evidence>
<dbReference type="InterPro" id="IPR011989">
    <property type="entry name" value="ARM-like"/>
</dbReference>
<evidence type="ECO:0000256" key="8">
    <source>
        <dbReference type="SAM" id="MobiDB-lite"/>
    </source>
</evidence>